<sequence length="763" mass="83066">MRKAVVSAGAVLLVLLLAAVLTGQWLQRTLTAAGLEQLHWQQLRWTDGALWLGEASGVQVTEQGRLGFRLDGIRLQPAWRDGPRIEQLLIDELQLVWQSAQQLPQRETETQWQFPDLEQLAGPLSWLPRELAVRSLLVQLPCEGEWCRLQGELQVSAEQQPLAIAAQLALQADEQYVQGQLQLREDAGAYLLQAELELPQPLPLAGLGQLSGHLHIDLENRGDQWLLHAGQLDARLARPELQALASLPAELRPDAIALQVTPQPGSLASWRDTIPLAMHMALEGSISGQLDTQLELSSQPQWQARLRDGLLQLDASSLAMAGLQARTVRLDWPFLGHISEQQLNLQLGKEALVTAQSLSLADVGLQLAGLRVEVGGASLSVPLATPDQLQLDTPLRIGATRLAHAALKPQGWNLNGRLQQSPAGLTLDGSLAALSGLNADLRMNWPSGQPWQLQATLQEIFLRAADPLMGTFTDWPALLSFSSGRISGQLQATGRDGLGRLTGQLSLSGGQGIYDRASFTGLSLPLEIVLQNEQLQLDTDALRITSLDPGLPLGPLQASGRYRATLNEPTTGALDLRSASLGVLDGKIILEPATLDLGQARQTLVAMVEGVELARLFEVYPAEGLSGQGTLDGRFPISLVDGNLLIADGRLQAREPGVLRYQAEQLRELAASNPNLEQLAVALDNFQYQVLASDLSYDEQGVLVLGLRLEGSNPAFQQGRPVHLNIRLEEDIPALLTSLQLTGKVNEVIRKRVEQFYLQRRSP</sequence>
<evidence type="ECO:0000313" key="1">
    <source>
        <dbReference type="EMBL" id="TKA93102.1"/>
    </source>
</evidence>
<dbReference type="AlphaFoldDB" id="A0A4U0YLF1"/>
<evidence type="ECO:0000313" key="2">
    <source>
        <dbReference type="Proteomes" id="UP000305198"/>
    </source>
</evidence>
<dbReference type="Proteomes" id="UP000305198">
    <property type="component" value="Unassembled WGS sequence"/>
</dbReference>
<organism evidence="1 2">
    <name type="scientific">Halopseudomonas bauzanensis</name>
    <dbReference type="NCBI Taxonomy" id="653930"/>
    <lineage>
        <taxon>Bacteria</taxon>
        <taxon>Pseudomonadati</taxon>
        <taxon>Pseudomonadota</taxon>
        <taxon>Gammaproteobacteria</taxon>
        <taxon>Pseudomonadales</taxon>
        <taxon>Pseudomonadaceae</taxon>
        <taxon>Halopseudomonas</taxon>
    </lineage>
</organism>
<reference evidence="1 2" key="1">
    <citation type="submission" date="2019-04" db="EMBL/GenBank/DDBJ databases">
        <title>Crypto-aerobic microbial life in anoxic (sulfidic) marine sediments.</title>
        <authorList>
            <person name="Bhattacharya S."/>
            <person name="Roy C."/>
            <person name="Mondal N."/>
            <person name="Sarkar J."/>
            <person name="Mandal S."/>
            <person name="Rameez M.J."/>
            <person name="Ghosh W."/>
        </authorList>
    </citation>
    <scope>NUCLEOTIDE SEQUENCE [LARGE SCALE GENOMIC DNA]</scope>
    <source>
        <strain evidence="1 2">SBBB</strain>
    </source>
</reference>
<name>A0A4U0YLF1_9GAMM</name>
<dbReference type="RefSeq" id="WP_136868712.1">
    <property type="nucleotide sequence ID" value="NZ_SWAV01000001.1"/>
</dbReference>
<proteinExistence type="predicted"/>
<comment type="caution">
    <text evidence="1">The sequence shown here is derived from an EMBL/GenBank/DDBJ whole genome shotgun (WGS) entry which is preliminary data.</text>
</comment>
<gene>
    <name evidence="1" type="ORF">FA869_02660</name>
</gene>
<accession>A0A4U0YLF1</accession>
<dbReference type="InterPro" id="IPR021730">
    <property type="entry name" value="YdbH"/>
</dbReference>
<dbReference type="EMBL" id="SWAV01000001">
    <property type="protein sequence ID" value="TKA93102.1"/>
    <property type="molecule type" value="Genomic_DNA"/>
</dbReference>
<protein>
    <submittedName>
        <fullName evidence="1">Uncharacterized protein</fullName>
    </submittedName>
</protein>
<dbReference type="Pfam" id="PF11739">
    <property type="entry name" value="YdbH-like"/>
    <property type="match status" value="1"/>
</dbReference>